<dbReference type="EMBL" id="VIKR01000006">
    <property type="protein sequence ID" value="TQV71576.1"/>
    <property type="molecule type" value="Genomic_DNA"/>
</dbReference>
<dbReference type="Proteomes" id="UP000317839">
    <property type="component" value="Unassembled WGS sequence"/>
</dbReference>
<evidence type="ECO:0000259" key="8">
    <source>
        <dbReference type="PROSITE" id="PS51880"/>
    </source>
</evidence>
<dbReference type="PANTHER" id="PTHR21262:SF31">
    <property type="entry name" value="GTP PYROPHOSPHOKINASE"/>
    <property type="match status" value="1"/>
</dbReference>
<dbReference type="Gene3D" id="1.10.3210.10">
    <property type="entry name" value="Hypothetical protein af1432"/>
    <property type="match status" value="1"/>
</dbReference>
<dbReference type="GO" id="GO:0005886">
    <property type="term" value="C:plasma membrane"/>
    <property type="evidence" value="ECO:0007669"/>
    <property type="project" value="TreeGrafter"/>
</dbReference>
<dbReference type="PROSITE" id="PS51880">
    <property type="entry name" value="TGS"/>
    <property type="match status" value="1"/>
</dbReference>
<dbReference type="InterPro" id="IPR012675">
    <property type="entry name" value="Beta-grasp_dom_sf"/>
</dbReference>
<comment type="similarity">
    <text evidence="6">Belongs to the relA/spoT family.</text>
</comment>
<dbReference type="Pfam" id="PF13328">
    <property type="entry name" value="HD_4"/>
    <property type="match status" value="1"/>
</dbReference>
<organism evidence="9 10">
    <name type="scientific">Aliikangiella marina</name>
    <dbReference type="NCBI Taxonomy" id="1712262"/>
    <lineage>
        <taxon>Bacteria</taxon>
        <taxon>Pseudomonadati</taxon>
        <taxon>Pseudomonadota</taxon>
        <taxon>Gammaproteobacteria</taxon>
        <taxon>Oceanospirillales</taxon>
        <taxon>Pleioneaceae</taxon>
        <taxon>Aliikangiella</taxon>
    </lineage>
</organism>
<dbReference type="Pfam" id="PF02824">
    <property type="entry name" value="TGS"/>
    <property type="match status" value="1"/>
</dbReference>
<dbReference type="SUPFAM" id="SSF81301">
    <property type="entry name" value="Nucleotidyltransferase"/>
    <property type="match status" value="1"/>
</dbReference>
<evidence type="ECO:0000256" key="6">
    <source>
        <dbReference type="RuleBase" id="RU003847"/>
    </source>
</evidence>
<dbReference type="Gene3D" id="3.10.20.30">
    <property type="match status" value="1"/>
</dbReference>
<keyword evidence="9" id="KW-0418">Kinase</keyword>
<dbReference type="FunFam" id="3.10.20.30:FF:000002">
    <property type="entry name" value="GTP pyrophosphokinase (RelA/SpoT)"/>
    <property type="match status" value="1"/>
</dbReference>
<dbReference type="GO" id="GO:0016301">
    <property type="term" value="F:kinase activity"/>
    <property type="evidence" value="ECO:0007669"/>
    <property type="project" value="UniProtKB-KW"/>
</dbReference>
<dbReference type="InterPro" id="IPR007685">
    <property type="entry name" value="RelA_SpoT"/>
</dbReference>
<dbReference type="SUPFAM" id="SSF81271">
    <property type="entry name" value="TGS-like"/>
    <property type="match status" value="1"/>
</dbReference>
<dbReference type="CDD" id="cd05399">
    <property type="entry name" value="NT_Rel-Spo_like"/>
    <property type="match status" value="1"/>
</dbReference>
<comment type="caution">
    <text evidence="9">The sequence shown here is derived from an EMBL/GenBank/DDBJ whole genome shotgun (WGS) entry which is preliminary data.</text>
</comment>
<dbReference type="SUPFAM" id="SSF109604">
    <property type="entry name" value="HD-domain/PDEase-like"/>
    <property type="match status" value="1"/>
</dbReference>
<name>A0A545T2Y2_9GAMM</name>
<evidence type="ECO:0000256" key="5">
    <source>
        <dbReference type="ARBA" id="ARBA00033308"/>
    </source>
</evidence>
<evidence type="ECO:0000256" key="1">
    <source>
        <dbReference type="ARBA" id="ARBA00019852"/>
    </source>
</evidence>
<keyword evidence="10" id="KW-1185">Reference proteome</keyword>
<dbReference type="GO" id="GO:0015949">
    <property type="term" value="P:nucleobase-containing small molecule interconversion"/>
    <property type="evidence" value="ECO:0007669"/>
    <property type="project" value="UniProtKB-ARBA"/>
</dbReference>
<evidence type="ECO:0000259" key="7">
    <source>
        <dbReference type="PROSITE" id="PS51671"/>
    </source>
</evidence>
<gene>
    <name evidence="9" type="primary">relA</name>
    <name evidence="9" type="ORF">FLL45_20720</name>
</gene>
<dbReference type="CDD" id="cd04876">
    <property type="entry name" value="ACT_RelA-SpoT"/>
    <property type="match status" value="1"/>
</dbReference>
<dbReference type="InterPro" id="IPR002912">
    <property type="entry name" value="ACT_dom"/>
</dbReference>
<protein>
    <recommendedName>
        <fullName evidence="1">GTP pyrophosphokinase</fullName>
    </recommendedName>
    <alternativeName>
        <fullName evidence="4">(p)ppGpp synthase</fullName>
    </alternativeName>
    <alternativeName>
        <fullName evidence="3">ATP:GTP 3'-pyrophosphotransferase</fullName>
    </alternativeName>
    <alternativeName>
        <fullName evidence="5">ppGpp synthase I</fullName>
    </alternativeName>
</protein>
<dbReference type="GO" id="GO:0008728">
    <property type="term" value="F:GTP diphosphokinase activity"/>
    <property type="evidence" value="ECO:0007669"/>
    <property type="project" value="TreeGrafter"/>
</dbReference>
<dbReference type="CDD" id="cd01668">
    <property type="entry name" value="TGS_RSH"/>
    <property type="match status" value="1"/>
</dbReference>
<comment type="pathway">
    <text evidence="2">Purine metabolism.</text>
</comment>
<dbReference type="OrthoDB" id="9805041at2"/>
<dbReference type="Gene3D" id="3.30.70.260">
    <property type="match status" value="1"/>
</dbReference>
<dbReference type="GO" id="GO:0015969">
    <property type="term" value="P:guanosine tetraphosphate metabolic process"/>
    <property type="evidence" value="ECO:0007669"/>
    <property type="project" value="InterPro"/>
</dbReference>
<dbReference type="InterPro" id="IPR045600">
    <property type="entry name" value="RelA/SpoT_AH_RIS"/>
</dbReference>
<dbReference type="SUPFAM" id="SSF55021">
    <property type="entry name" value="ACT-like"/>
    <property type="match status" value="1"/>
</dbReference>
<reference evidence="9 10" key="1">
    <citation type="submission" date="2019-06" db="EMBL/GenBank/DDBJ databases">
        <title>Draft genome of Aliikangiella marina GYP-15.</title>
        <authorList>
            <person name="Wang G."/>
        </authorList>
    </citation>
    <scope>NUCLEOTIDE SEQUENCE [LARGE SCALE GENOMIC DNA]</scope>
    <source>
        <strain evidence="9 10">GYP-15</strain>
    </source>
</reference>
<dbReference type="PANTHER" id="PTHR21262">
    <property type="entry name" value="GUANOSINE-3',5'-BIS DIPHOSPHATE 3'-PYROPHOSPHOHYDROLASE"/>
    <property type="match status" value="1"/>
</dbReference>
<dbReference type="FunFam" id="3.30.460.10:FF:000001">
    <property type="entry name" value="GTP pyrophosphokinase RelA"/>
    <property type="match status" value="1"/>
</dbReference>
<sequence length="735" mass="83401">MVKVYQIETPKDVFDERFDAWYAPLVSDNESTQHELAEKVVLVLKKIDPEATEAYRHLFTLSFEMANILASLKVNTATLLAALLYPFIDSNVIDLETVQQKCGQSIANQLKGVATMDAIRSLQNDFSENNDANQIDNLRRMLLAMVDDVRVVLIKLAERLCLLRYANNLPKTEQLQLANEITDVYAPLANRLGVGQVKWEMEDLAFRILHHDDYVKIAKSLDEKRAAREVYVKKVLSLIGDALKKINVEADLQGRAKHIYSIWKKMQRKQVGFEEIYDVRAVRVLVPEISDCYSVLGVVHGLWKHIPKEFDDYVATPKENGYRSLHTAVVGPEGKTLEIQIRTHQMHQESELGVAAHWKYKEGKTTASDGYEAKIAWLRQLLEWQDELTESADLVNEFRNQVLEERIYVFTPQGRLIDLPTGSTPVDFAYRVHTDVGHRCRGAKVNGRITPLSQPLETGQRVEILTNKTGGPSRDWLSDHHGYVKSSRARSKIHQWFRHQDKDKNIAAGKTILEKELQKHNFKNVDIEKVAKHFNYNKDDELYAGIGAGDKGIHQVLNVVRAFEEKHAPINRDTVIKKKAKVTKRTASSDILVEGVGNLLTRMAGCCKPVPGDEIRGFVSQGRGIMIHRADCSYLLRAQNKSPEKVLQVNWSNAVNENYLIDLQIKAYDRKGLLGDITTLMAEEKVSVTALNTHVNKKHLMVSIKLQIEVPSISVVSKIMSKIEKLPTIVSVQRQ</sequence>
<dbReference type="InterPro" id="IPR004095">
    <property type="entry name" value="TGS"/>
</dbReference>
<comment type="function">
    <text evidence="6">In eubacteria ppGpp (guanosine 3'-diphosphate 5'-diphosphate) is a mediator of the stringent response that coordinates a variety of cellular activities in response to changes in nutritional abundance.</text>
</comment>
<keyword evidence="9" id="KW-0808">Transferase</keyword>
<dbReference type="GO" id="GO:0008893">
    <property type="term" value="F:guanosine-3',5'-bis(diphosphate) 3'-diphosphatase activity"/>
    <property type="evidence" value="ECO:0007669"/>
    <property type="project" value="TreeGrafter"/>
</dbReference>
<dbReference type="PROSITE" id="PS51671">
    <property type="entry name" value="ACT"/>
    <property type="match status" value="1"/>
</dbReference>
<dbReference type="GO" id="GO:0042594">
    <property type="term" value="P:response to starvation"/>
    <property type="evidence" value="ECO:0007669"/>
    <property type="project" value="TreeGrafter"/>
</dbReference>
<dbReference type="RefSeq" id="WP_142943975.1">
    <property type="nucleotide sequence ID" value="NZ_VIKR01000006.1"/>
</dbReference>
<dbReference type="SMART" id="SM00954">
    <property type="entry name" value="RelA_SpoT"/>
    <property type="match status" value="1"/>
</dbReference>
<dbReference type="InterPro" id="IPR033655">
    <property type="entry name" value="TGS_RelA/SpoT"/>
</dbReference>
<dbReference type="InterPro" id="IPR045865">
    <property type="entry name" value="ACT-like_dom_sf"/>
</dbReference>
<dbReference type="NCBIfam" id="TIGR00691">
    <property type="entry name" value="spoT_relA"/>
    <property type="match status" value="1"/>
</dbReference>
<evidence type="ECO:0000256" key="3">
    <source>
        <dbReference type="ARBA" id="ARBA00029754"/>
    </source>
</evidence>
<evidence type="ECO:0000313" key="9">
    <source>
        <dbReference type="EMBL" id="TQV71576.1"/>
    </source>
</evidence>
<dbReference type="AlphaFoldDB" id="A0A545T2Y2"/>
<evidence type="ECO:0000313" key="10">
    <source>
        <dbReference type="Proteomes" id="UP000317839"/>
    </source>
</evidence>
<feature type="domain" description="ACT" evidence="7">
    <location>
        <begin position="662"/>
        <end position="735"/>
    </location>
</feature>
<evidence type="ECO:0000256" key="2">
    <source>
        <dbReference type="ARBA" id="ARBA00025704"/>
    </source>
</evidence>
<accession>A0A545T2Y2</accession>
<evidence type="ECO:0000256" key="4">
    <source>
        <dbReference type="ARBA" id="ARBA00032407"/>
    </source>
</evidence>
<feature type="domain" description="TGS" evidence="8">
    <location>
        <begin position="405"/>
        <end position="466"/>
    </location>
</feature>
<dbReference type="Pfam" id="PF19296">
    <property type="entry name" value="RelA_AH_RIS"/>
    <property type="match status" value="1"/>
</dbReference>
<dbReference type="Pfam" id="PF13291">
    <property type="entry name" value="ACT_4"/>
    <property type="match status" value="1"/>
</dbReference>
<dbReference type="InterPro" id="IPR043519">
    <property type="entry name" value="NT_sf"/>
</dbReference>
<proteinExistence type="inferred from homology"/>
<dbReference type="Gene3D" id="3.30.460.10">
    <property type="entry name" value="Beta Polymerase, domain 2"/>
    <property type="match status" value="1"/>
</dbReference>
<dbReference type="Pfam" id="PF04607">
    <property type="entry name" value="RelA_SpoT"/>
    <property type="match status" value="1"/>
</dbReference>
<dbReference type="InterPro" id="IPR012676">
    <property type="entry name" value="TGS-like"/>
</dbReference>
<dbReference type="InterPro" id="IPR004811">
    <property type="entry name" value="RelA/Spo_fam"/>
</dbReference>
<dbReference type="NCBIfam" id="NF008124">
    <property type="entry name" value="PRK10872.1"/>
    <property type="match status" value="1"/>
</dbReference>